<feature type="compositionally biased region" description="Basic residues" evidence="1">
    <location>
        <begin position="537"/>
        <end position="548"/>
    </location>
</feature>
<dbReference type="Proteomes" id="UP000186684">
    <property type="component" value="Unassembled WGS sequence"/>
</dbReference>
<evidence type="ECO:0000256" key="1">
    <source>
        <dbReference type="SAM" id="MobiDB-lite"/>
    </source>
</evidence>
<proteinExistence type="predicted"/>
<feature type="region of interest" description="Disordered" evidence="1">
    <location>
        <begin position="489"/>
        <end position="560"/>
    </location>
</feature>
<keyword evidence="3" id="KW-1185">Reference proteome</keyword>
<feature type="compositionally biased region" description="Basic and acidic residues" evidence="1">
    <location>
        <begin position="509"/>
        <end position="526"/>
    </location>
</feature>
<accession>A0A1N7L457</accession>
<evidence type="ECO:0000313" key="3">
    <source>
        <dbReference type="Proteomes" id="UP000186684"/>
    </source>
</evidence>
<name>A0A1N7L457_9RHOB</name>
<organism evidence="2 3">
    <name type="scientific">Roseivivax lentus</name>
    <dbReference type="NCBI Taxonomy" id="633194"/>
    <lineage>
        <taxon>Bacteria</taxon>
        <taxon>Pseudomonadati</taxon>
        <taxon>Pseudomonadota</taxon>
        <taxon>Alphaproteobacteria</taxon>
        <taxon>Rhodobacterales</taxon>
        <taxon>Roseobacteraceae</taxon>
        <taxon>Roseivivax</taxon>
    </lineage>
</organism>
<sequence length="560" mass="60253">MEQHVARAIIGPVAEIFRPVGGIAELDVGADDAAHLGDQIAQRFDEGKPLMITDLREPAQLGADAEGVDPARGLGQRRVMQDEARKRPLIGARIDHAASLDPKIRCPRRADERLDLGARKDRPVRRAVLPGRARGGDPAPPRQGRLAEPAIGIGQVVALELLHQDEGIEHDRAALRVHPFDRGDDGLVGGRAAIDRRVVDPRDLFGGAAGKSGDFPLHVLGLVLLLLDLRLDLALPRAQIVTEPAHDERDRVAVLGLVGERAQRLDDVGHFGGRVDVDRRRGAAARALEILLGGGQHVFAGAGQKRDALQQRRHVVGGLVRAQNLEGKLGHAVAEILQLEILQHDISRAAIGGHFAHAFDRLHLRVGQLVARAGIDPHVQILGRDLDPVRPDPRHARDLALAERERHADRVVIGGDLGRGGGALAAVAALGPGLFGEMRGPDDLPADAHAPVGLRNRAALAGIGEVEAFDAPGLDAFRSLAHQALVDRSAERGPGEAPPSHHRQPQEGAAHRAAERGTRRREEYRRHGICPYGLSGKVKRATMRRAQGRVRADSTTPWPE</sequence>
<reference evidence="3" key="1">
    <citation type="submission" date="2017-01" db="EMBL/GenBank/DDBJ databases">
        <authorList>
            <person name="Varghese N."/>
            <person name="Submissions S."/>
        </authorList>
    </citation>
    <scope>NUCLEOTIDE SEQUENCE [LARGE SCALE GENOMIC DNA]</scope>
    <source>
        <strain evidence="3">DSM 29430</strain>
    </source>
</reference>
<protein>
    <submittedName>
        <fullName evidence="2">Uncharacterized protein</fullName>
    </submittedName>
</protein>
<gene>
    <name evidence="2" type="ORF">SAMN05421759_102364</name>
</gene>
<evidence type="ECO:0000313" key="2">
    <source>
        <dbReference type="EMBL" id="SIS68655.1"/>
    </source>
</evidence>
<dbReference type="AlphaFoldDB" id="A0A1N7L457"/>
<dbReference type="EMBL" id="FTOQ01000002">
    <property type="protein sequence ID" value="SIS68655.1"/>
    <property type="molecule type" value="Genomic_DNA"/>
</dbReference>